<dbReference type="SUPFAM" id="SSF55248">
    <property type="entry name" value="PCD-like"/>
    <property type="match status" value="1"/>
</dbReference>
<reference evidence="6" key="1">
    <citation type="submission" date="2018-12" db="EMBL/GenBank/DDBJ databases">
        <title>Tengunoibacter tsumagoiensis gen. nov., sp. nov., Dictyobacter kobayashii sp. nov., D. alpinus sp. nov., and D. joshuensis sp. nov. and description of Dictyobacteraceae fam. nov. within the order Ktedonobacterales isolated from Tengu-no-mugimeshi.</title>
        <authorList>
            <person name="Wang C.M."/>
            <person name="Zheng Y."/>
            <person name="Sakai Y."/>
            <person name="Toyoda A."/>
            <person name="Minakuchi Y."/>
            <person name="Abe K."/>
            <person name="Yokota A."/>
            <person name="Yabe S."/>
        </authorList>
    </citation>
    <scope>NUCLEOTIDE SEQUENCE [LARGE SCALE GENOMIC DNA]</scope>
    <source>
        <strain evidence="6">Uno16</strain>
    </source>
</reference>
<comment type="similarity">
    <text evidence="2 4">Belongs to the pterin-4-alpha-carbinolamine dehydratase family.</text>
</comment>
<dbReference type="InterPro" id="IPR001533">
    <property type="entry name" value="Pterin_deHydtase"/>
</dbReference>
<dbReference type="Gene3D" id="3.30.1360.20">
    <property type="entry name" value="Transcriptional coactivator/pterin dehydratase"/>
    <property type="match status" value="1"/>
</dbReference>
<dbReference type="GO" id="GO:0006729">
    <property type="term" value="P:tetrahydrobiopterin biosynthetic process"/>
    <property type="evidence" value="ECO:0007669"/>
    <property type="project" value="InterPro"/>
</dbReference>
<sequence length="102" mass="11474">MQTQSARLSDEEIQVRLLGISDWQLERGELQSTFSLASFPQAIFFVDAIAHIAEVEQHHPDIGIAYDKVTLRIATHSAGGITEKDFKLARRVNQLWQVLSAL</sequence>
<dbReference type="EMBL" id="BIFT01000002">
    <property type="protein sequence ID" value="GCE30771.1"/>
    <property type="molecule type" value="Genomic_DNA"/>
</dbReference>
<dbReference type="InterPro" id="IPR036428">
    <property type="entry name" value="PCD_sf"/>
</dbReference>
<protein>
    <recommendedName>
        <fullName evidence="4">Putative pterin-4-alpha-carbinolamine dehydratase</fullName>
        <shortName evidence="4">PHS</shortName>
        <ecNumber evidence="4">4.2.1.96</ecNumber>
    </recommendedName>
    <alternativeName>
        <fullName evidence="4">4-alpha-hydroxy-tetrahydropterin dehydratase</fullName>
    </alternativeName>
    <alternativeName>
        <fullName evidence="4">Pterin carbinolamine dehydratase</fullName>
        <shortName evidence="4">PCD</shortName>
    </alternativeName>
</protein>
<dbReference type="AlphaFoldDB" id="A0A402BH82"/>
<name>A0A402BH82_9CHLR</name>
<comment type="catalytic activity">
    <reaction evidence="1 4">
        <text>(4aS,6R)-4a-hydroxy-L-erythro-5,6,7,8-tetrahydrobiopterin = (6R)-L-erythro-6,7-dihydrobiopterin + H2O</text>
        <dbReference type="Rhea" id="RHEA:11920"/>
        <dbReference type="ChEBI" id="CHEBI:15377"/>
        <dbReference type="ChEBI" id="CHEBI:15642"/>
        <dbReference type="ChEBI" id="CHEBI:43120"/>
        <dbReference type="EC" id="4.2.1.96"/>
    </reaction>
</comment>
<dbReference type="GO" id="GO:0008124">
    <property type="term" value="F:4-alpha-hydroxytetrahydrobiopterin dehydratase activity"/>
    <property type="evidence" value="ECO:0007669"/>
    <property type="project" value="UniProtKB-UniRule"/>
</dbReference>
<evidence type="ECO:0000256" key="4">
    <source>
        <dbReference type="HAMAP-Rule" id="MF_00434"/>
    </source>
</evidence>
<evidence type="ECO:0000313" key="5">
    <source>
        <dbReference type="EMBL" id="GCE30771.1"/>
    </source>
</evidence>
<organism evidence="5 6">
    <name type="scientific">Dictyobacter alpinus</name>
    <dbReference type="NCBI Taxonomy" id="2014873"/>
    <lineage>
        <taxon>Bacteria</taxon>
        <taxon>Bacillati</taxon>
        <taxon>Chloroflexota</taxon>
        <taxon>Ktedonobacteria</taxon>
        <taxon>Ktedonobacterales</taxon>
        <taxon>Dictyobacteraceae</taxon>
        <taxon>Dictyobacter</taxon>
    </lineage>
</organism>
<gene>
    <name evidence="5" type="ORF">KDA_62550</name>
</gene>
<dbReference type="CDD" id="cd00488">
    <property type="entry name" value="PCD_DCoH"/>
    <property type="match status" value="1"/>
</dbReference>
<dbReference type="OrthoDB" id="9800108at2"/>
<dbReference type="HAMAP" id="MF_00434">
    <property type="entry name" value="Pterin_4_alpha"/>
    <property type="match status" value="1"/>
</dbReference>
<keyword evidence="3 4" id="KW-0456">Lyase</keyword>
<comment type="caution">
    <text evidence="5">The sequence shown here is derived from an EMBL/GenBank/DDBJ whole genome shotgun (WGS) entry which is preliminary data.</text>
</comment>
<dbReference type="PANTHER" id="PTHR12599">
    <property type="entry name" value="PTERIN-4-ALPHA-CARBINOLAMINE DEHYDRATASE"/>
    <property type="match status" value="1"/>
</dbReference>
<accession>A0A402BH82</accession>
<evidence type="ECO:0000256" key="2">
    <source>
        <dbReference type="ARBA" id="ARBA00006472"/>
    </source>
</evidence>
<dbReference type="EC" id="4.2.1.96" evidence="4"/>
<dbReference type="RefSeq" id="WP_126630816.1">
    <property type="nucleotide sequence ID" value="NZ_BIFT01000002.1"/>
</dbReference>
<proteinExistence type="inferred from homology"/>
<dbReference type="NCBIfam" id="NF002017">
    <property type="entry name" value="PRK00823.1-2"/>
    <property type="match status" value="1"/>
</dbReference>
<dbReference type="Proteomes" id="UP000287171">
    <property type="component" value="Unassembled WGS sequence"/>
</dbReference>
<dbReference type="Pfam" id="PF01329">
    <property type="entry name" value="Pterin_4a"/>
    <property type="match status" value="1"/>
</dbReference>
<dbReference type="PANTHER" id="PTHR12599:SF0">
    <property type="entry name" value="PTERIN-4-ALPHA-CARBINOLAMINE DEHYDRATASE"/>
    <property type="match status" value="1"/>
</dbReference>
<evidence type="ECO:0000256" key="3">
    <source>
        <dbReference type="ARBA" id="ARBA00023239"/>
    </source>
</evidence>
<evidence type="ECO:0000313" key="6">
    <source>
        <dbReference type="Proteomes" id="UP000287171"/>
    </source>
</evidence>
<evidence type="ECO:0000256" key="1">
    <source>
        <dbReference type="ARBA" id="ARBA00001554"/>
    </source>
</evidence>
<keyword evidence="6" id="KW-1185">Reference proteome</keyword>